<organism evidence="1 2">
    <name type="scientific">Lynx pardinus</name>
    <name type="common">Iberian lynx</name>
    <name type="synonym">Felis pardina</name>
    <dbReference type="NCBI Taxonomy" id="191816"/>
    <lineage>
        <taxon>Eukaryota</taxon>
        <taxon>Metazoa</taxon>
        <taxon>Chordata</taxon>
        <taxon>Craniata</taxon>
        <taxon>Vertebrata</taxon>
        <taxon>Euteleostomi</taxon>
        <taxon>Mammalia</taxon>
        <taxon>Eutheria</taxon>
        <taxon>Laurasiatheria</taxon>
        <taxon>Carnivora</taxon>
        <taxon>Feliformia</taxon>
        <taxon>Felidae</taxon>
        <taxon>Felinae</taxon>
        <taxon>Lynx</taxon>
    </lineage>
</organism>
<evidence type="ECO:0000313" key="2">
    <source>
        <dbReference type="Proteomes" id="UP000386466"/>
    </source>
</evidence>
<gene>
    <name evidence="1" type="ORF">LYPA_23C022017</name>
</gene>
<protein>
    <submittedName>
        <fullName evidence="1">Uncharacterized protein</fullName>
    </submittedName>
</protein>
<dbReference type="AlphaFoldDB" id="A0A485NAN8"/>
<dbReference type="Proteomes" id="UP000386466">
    <property type="component" value="Unassembled WGS sequence"/>
</dbReference>
<reference evidence="1 2" key="1">
    <citation type="submission" date="2019-01" db="EMBL/GenBank/DDBJ databases">
        <authorList>
            <person name="Alioto T."/>
            <person name="Alioto T."/>
        </authorList>
    </citation>
    <scope>NUCLEOTIDE SEQUENCE [LARGE SCALE GENOMIC DNA]</scope>
</reference>
<accession>A0A485NAN8</accession>
<name>A0A485NAN8_LYNPA</name>
<proteinExistence type="predicted"/>
<evidence type="ECO:0000313" key="1">
    <source>
        <dbReference type="EMBL" id="VFV30631.1"/>
    </source>
</evidence>
<keyword evidence="2" id="KW-1185">Reference proteome</keyword>
<dbReference type="EMBL" id="CAAGRJ010014532">
    <property type="protein sequence ID" value="VFV30631.1"/>
    <property type="molecule type" value="Genomic_DNA"/>
</dbReference>
<sequence>MQGYHTQLDNVCIAHLRLYSKRTRISTNTRTIFTFCILKLQTSDHIYIIKHENENLKLIMYIVANVLNSLLGRDQFAKSWFKKATYAPWVLLQRTRMARRDPDRWRLAREQADGLLG</sequence>